<dbReference type="OrthoDB" id="413520at2759"/>
<dbReference type="GO" id="GO:0005829">
    <property type="term" value="C:cytosol"/>
    <property type="evidence" value="ECO:0007669"/>
    <property type="project" value="TreeGrafter"/>
</dbReference>
<dbReference type="Proteomes" id="UP000308652">
    <property type="component" value="Unassembled WGS sequence"/>
</dbReference>
<dbReference type="GO" id="GO:0032991">
    <property type="term" value="C:protein-containing complex"/>
    <property type="evidence" value="ECO:0007669"/>
    <property type="project" value="TreeGrafter"/>
</dbReference>
<accession>A0A5C3M439</accession>
<dbReference type="Gene3D" id="3.40.50.150">
    <property type="entry name" value="Vaccinia Virus protein VP39"/>
    <property type="match status" value="1"/>
</dbReference>
<gene>
    <name evidence="1" type="ORF">BDQ12DRAFT_734201</name>
</gene>
<sequence length="320" mass="35821">MVMESRNPNFPENMDILPSSRPRGILHDHQLGSDVFGTQAQEDAIRDYGIAGRVWEAAYALISYIHPPSQWEVEPPFIPDPSKREPFSIIELGSGVGIVAASIAERLETNGDDLIIATDLPEICPLLERNLAESNNRIRAVAPSRNGDLVIIRPLSWGNIQEGLEIISELCNGNNSLTHIICSDLVYFPELLAPLLRTLLQLTSTNDHERAPVSVIISYKLRSPTKEIPFWSAFGLWFSFEPVIFNDKQTKSGWQRFGASLDDVIFIFVAHRRADSFEWNIPTNDHDLLSGVGARGTASRKEDDTFESLLLMSLEEDIPE</sequence>
<dbReference type="SUPFAM" id="SSF53335">
    <property type="entry name" value="S-adenosyl-L-methionine-dependent methyltransferases"/>
    <property type="match status" value="1"/>
</dbReference>
<organism evidence="1 2">
    <name type="scientific">Crucibulum laeve</name>
    <dbReference type="NCBI Taxonomy" id="68775"/>
    <lineage>
        <taxon>Eukaryota</taxon>
        <taxon>Fungi</taxon>
        <taxon>Dikarya</taxon>
        <taxon>Basidiomycota</taxon>
        <taxon>Agaricomycotina</taxon>
        <taxon>Agaricomycetes</taxon>
        <taxon>Agaricomycetidae</taxon>
        <taxon>Agaricales</taxon>
        <taxon>Agaricineae</taxon>
        <taxon>Nidulariaceae</taxon>
        <taxon>Crucibulum</taxon>
    </lineage>
</organism>
<evidence type="ECO:0000313" key="1">
    <source>
        <dbReference type="EMBL" id="TFK40189.1"/>
    </source>
</evidence>
<protein>
    <submittedName>
        <fullName evidence="1">Putative methyltransferase-domain-containing protein</fullName>
    </submittedName>
</protein>
<dbReference type="InterPro" id="IPR019410">
    <property type="entry name" value="Methyltransf_16"/>
</dbReference>
<keyword evidence="1" id="KW-0489">Methyltransferase</keyword>
<dbReference type="EMBL" id="ML213597">
    <property type="protein sequence ID" value="TFK40189.1"/>
    <property type="molecule type" value="Genomic_DNA"/>
</dbReference>
<dbReference type="PANTHER" id="PTHR14614">
    <property type="entry name" value="HEPATOCELLULAR CARCINOMA-ASSOCIATED ANTIGEN"/>
    <property type="match status" value="1"/>
</dbReference>
<dbReference type="AlphaFoldDB" id="A0A5C3M439"/>
<keyword evidence="2" id="KW-1185">Reference proteome</keyword>
<dbReference type="GO" id="GO:0008757">
    <property type="term" value="F:S-adenosylmethionine-dependent methyltransferase activity"/>
    <property type="evidence" value="ECO:0007669"/>
    <property type="project" value="UniProtKB-ARBA"/>
</dbReference>
<keyword evidence="1" id="KW-0808">Transferase</keyword>
<name>A0A5C3M439_9AGAR</name>
<dbReference type="PANTHER" id="PTHR14614:SF161">
    <property type="match status" value="1"/>
</dbReference>
<dbReference type="GO" id="GO:0032259">
    <property type="term" value="P:methylation"/>
    <property type="evidence" value="ECO:0007669"/>
    <property type="project" value="UniProtKB-KW"/>
</dbReference>
<proteinExistence type="predicted"/>
<dbReference type="Pfam" id="PF10294">
    <property type="entry name" value="Methyltransf_16"/>
    <property type="match status" value="1"/>
</dbReference>
<reference evidence="1 2" key="1">
    <citation type="journal article" date="2019" name="Nat. Ecol. Evol.">
        <title>Megaphylogeny resolves global patterns of mushroom evolution.</title>
        <authorList>
            <person name="Varga T."/>
            <person name="Krizsan K."/>
            <person name="Foldi C."/>
            <person name="Dima B."/>
            <person name="Sanchez-Garcia M."/>
            <person name="Sanchez-Ramirez S."/>
            <person name="Szollosi G.J."/>
            <person name="Szarkandi J.G."/>
            <person name="Papp V."/>
            <person name="Albert L."/>
            <person name="Andreopoulos W."/>
            <person name="Angelini C."/>
            <person name="Antonin V."/>
            <person name="Barry K.W."/>
            <person name="Bougher N.L."/>
            <person name="Buchanan P."/>
            <person name="Buyck B."/>
            <person name="Bense V."/>
            <person name="Catcheside P."/>
            <person name="Chovatia M."/>
            <person name="Cooper J."/>
            <person name="Damon W."/>
            <person name="Desjardin D."/>
            <person name="Finy P."/>
            <person name="Geml J."/>
            <person name="Haridas S."/>
            <person name="Hughes K."/>
            <person name="Justo A."/>
            <person name="Karasinski D."/>
            <person name="Kautmanova I."/>
            <person name="Kiss B."/>
            <person name="Kocsube S."/>
            <person name="Kotiranta H."/>
            <person name="LaButti K.M."/>
            <person name="Lechner B.E."/>
            <person name="Liimatainen K."/>
            <person name="Lipzen A."/>
            <person name="Lukacs Z."/>
            <person name="Mihaltcheva S."/>
            <person name="Morgado L.N."/>
            <person name="Niskanen T."/>
            <person name="Noordeloos M.E."/>
            <person name="Ohm R.A."/>
            <person name="Ortiz-Santana B."/>
            <person name="Ovrebo C."/>
            <person name="Racz N."/>
            <person name="Riley R."/>
            <person name="Savchenko A."/>
            <person name="Shiryaev A."/>
            <person name="Soop K."/>
            <person name="Spirin V."/>
            <person name="Szebenyi C."/>
            <person name="Tomsovsky M."/>
            <person name="Tulloss R.E."/>
            <person name="Uehling J."/>
            <person name="Grigoriev I.V."/>
            <person name="Vagvolgyi C."/>
            <person name="Papp T."/>
            <person name="Martin F.M."/>
            <person name="Miettinen O."/>
            <person name="Hibbett D.S."/>
            <person name="Nagy L.G."/>
        </authorList>
    </citation>
    <scope>NUCLEOTIDE SEQUENCE [LARGE SCALE GENOMIC DNA]</scope>
    <source>
        <strain evidence="1 2">CBS 166.37</strain>
    </source>
</reference>
<dbReference type="InterPro" id="IPR029063">
    <property type="entry name" value="SAM-dependent_MTases_sf"/>
</dbReference>
<evidence type="ECO:0000313" key="2">
    <source>
        <dbReference type="Proteomes" id="UP000308652"/>
    </source>
</evidence>
<dbReference type="STRING" id="68775.A0A5C3M439"/>